<dbReference type="InterPro" id="IPR016163">
    <property type="entry name" value="Ald_DH_C"/>
</dbReference>
<evidence type="ECO:0000313" key="7">
    <source>
        <dbReference type="Proteomes" id="UP000054241"/>
    </source>
</evidence>
<evidence type="ECO:0000259" key="5">
    <source>
        <dbReference type="Pfam" id="PF00171"/>
    </source>
</evidence>
<feature type="domain" description="Aldehyde dehydrogenase" evidence="5">
    <location>
        <begin position="36"/>
        <end position="471"/>
    </location>
</feature>
<comment type="similarity">
    <text evidence="1">Belongs to the aldehyde dehydrogenase family.</text>
</comment>
<dbReference type="EMBL" id="LMWL01000001">
    <property type="protein sequence ID" value="KUM99050.1"/>
    <property type="molecule type" value="Genomic_DNA"/>
</dbReference>
<evidence type="ECO:0000256" key="2">
    <source>
        <dbReference type="ARBA" id="ARBA00023002"/>
    </source>
</evidence>
<evidence type="ECO:0000256" key="4">
    <source>
        <dbReference type="SAM" id="MobiDB-lite"/>
    </source>
</evidence>
<dbReference type="Pfam" id="PF00171">
    <property type="entry name" value="Aldedh"/>
    <property type="match status" value="1"/>
</dbReference>
<feature type="region of interest" description="Disordered" evidence="4">
    <location>
        <begin position="1"/>
        <end position="28"/>
    </location>
</feature>
<dbReference type="STRING" id="67285.AQI88_00310"/>
<evidence type="ECO:0000256" key="1">
    <source>
        <dbReference type="ARBA" id="ARBA00009986"/>
    </source>
</evidence>
<dbReference type="PANTHER" id="PTHR42986">
    <property type="entry name" value="BENZALDEHYDE DEHYDROGENASE YFMT"/>
    <property type="match status" value="1"/>
</dbReference>
<dbReference type="Gene3D" id="3.40.605.10">
    <property type="entry name" value="Aldehyde Dehydrogenase, Chain A, domain 1"/>
    <property type="match status" value="1"/>
</dbReference>
<organism evidence="6 7">
    <name type="scientific">Streptomyces cellostaticus</name>
    <dbReference type="NCBI Taxonomy" id="67285"/>
    <lineage>
        <taxon>Bacteria</taxon>
        <taxon>Bacillati</taxon>
        <taxon>Actinomycetota</taxon>
        <taxon>Actinomycetes</taxon>
        <taxon>Kitasatosporales</taxon>
        <taxon>Streptomycetaceae</taxon>
        <taxon>Streptomyces</taxon>
    </lineage>
</organism>
<evidence type="ECO:0000313" key="6">
    <source>
        <dbReference type="EMBL" id="KUM99050.1"/>
    </source>
</evidence>
<dbReference type="RefSeq" id="WP_066989827.1">
    <property type="nucleotide sequence ID" value="NZ_KQ948015.1"/>
</dbReference>
<name>A0A117PYQ4_9ACTN</name>
<dbReference type="Proteomes" id="UP000054241">
    <property type="component" value="Unassembled WGS sequence"/>
</dbReference>
<evidence type="ECO:0000256" key="3">
    <source>
        <dbReference type="ARBA" id="ARBA00023027"/>
    </source>
</evidence>
<dbReference type="InterPro" id="IPR016161">
    <property type="entry name" value="Ald_DH/histidinol_DH"/>
</dbReference>
<dbReference type="PANTHER" id="PTHR42986:SF1">
    <property type="entry name" value="BENZALDEHYDE DEHYDROGENASE YFMT"/>
    <property type="match status" value="1"/>
</dbReference>
<dbReference type="AlphaFoldDB" id="A0A117PYQ4"/>
<dbReference type="OrthoDB" id="6882680at2"/>
<dbReference type="InterPro" id="IPR016162">
    <property type="entry name" value="Ald_DH_N"/>
</dbReference>
<gene>
    <name evidence="6" type="ORF">AQI88_00310</name>
</gene>
<accession>A0A117PYQ4</accession>
<reference evidence="6 7" key="1">
    <citation type="submission" date="2015-10" db="EMBL/GenBank/DDBJ databases">
        <title>Draft genome sequence of Streptomyces cellostaticus DSM 40189, type strain for the species Streptomyces cellostaticus.</title>
        <authorList>
            <person name="Ruckert C."/>
            <person name="Winkler A."/>
            <person name="Kalinowski J."/>
            <person name="Kampfer P."/>
            <person name="Glaeser S."/>
        </authorList>
    </citation>
    <scope>NUCLEOTIDE SEQUENCE [LARGE SCALE GENOMIC DNA]</scope>
    <source>
        <strain evidence="6 7">DSM 40189</strain>
    </source>
</reference>
<sequence>MSSLRGRITGGQQAPADRGHVAHFAGDGPPPAWQAAVDAVTAAHEAFPSWSASAPSERSAVLMHAAHLLMLRTGRIVQTMAAETGAAGPWAAFNAKLAAQFLLDAAAAAVRPGGQVMPASSEGSCSLQVRVPLGVIAALTPRHAPLLMAARAVALPLALGNAVVLKPSEAAPVAGGMLLREVLIEAGLPDGVLTVVSHDADDAEDAAELGRALVADRRVRAVTFTGSATAGRQVAVAAARHLKPALIEAGGKNSLLVLDDADVEYAANAAVVSSFLNAGQGGLSTERIFVDRTLADDFLARLAEKVTRPDRTGPTWPAEVTGAMSDPRAARRVAALVADALAKGATAVTGTGRLDEDTACLAPVVLTDVTADMDIWSQEVAGPVVTVHVVDGTDEAVALAGTPPCGPTAGVITRDWAAGLDVARRLPARAVHVNNRAADPVQAPFGHLTDSGYGPQAGLIGIEYFTETRWITAGVLGRPDFPL</sequence>
<comment type="caution">
    <text evidence="6">The sequence shown here is derived from an EMBL/GenBank/DDBJ whole genome shotgun (WGS) entry which is preliminary data.</text>
</comment>
<dbReference type="InterPro" id="IPR015590">
    <property type="entry name" value="Aldehyde_DH_dom"/>
</dbReference>
<proteinExistence type="inferred from homology"/>
<dbReference type="Gene3D" id="3.40.309.10">
    <property type="entry name" value="Aldehyde Dehydrogenase, Chain A, domain 2"/>
    <property type="match status" value="1"/>
</dbReference>
<dbReference type="SUPFAM" id="SSF53720">
    <property type="entry name" value="ALDH-like"/>
    <property type="match status" value="1"/>
</dbReference>
<keyword evidence="3" id="KW-0520">NAD</keyword>
<dbReference type="GO" id="GO:0016620">
    <property type="term" value="F:oxidoreductase activity, acting on the aldehyde or oxo group of donors, NAD or NADP as acceptor"/>
    <property type="evidence" value="ECO:0007669"/>
    <property type="project" value="InterPro"/>
</dbReference>
<keyword evidence="7" id="KW-1185">Reference proteome</keyword>
<protein>
    <recommendedName>
        <fullName evidence="5">Aldehyde dehydrogenase domain-containing protein</fullName>
    </recommendedName>
</protein>
<keyword evidence="2" id="KW-0560">Oxidoreductase</keyword>